<organism evidence="1 2">
    <name type="scientific">Dreissena polymorpha</name>
    <name type="common">Zebra mussel</name>
    <name type="synonym">Mytilus polymorpha</name>
    <dbReference type="NCBI Taxonomy" id="45954"/>
    <lineage>
        <taxon>Eukaryota</taxon>
        <taxon>Metazoa</taxon>
        <taxon>Spiralia</taxon>
        <taxon>Lophotrochozoa</taxon>
        <taxon>Mollusca</taxon>
        <taxon>Bivalvia</taxon>
        <taxon>Autobranchia</taxon>
        <taxon>Heteroconchia</taxon>
        <taxon>Euheterodonta</taxon>
        <taxon>Imparidentia</taxon>
        <taxon>Neoheterodontei</taxon>
        <taxon>Myida</taxon>
        <taxon>Dreissenoidea</taxon>
        <taxon>Dreissenidae</taxon>
        <taxon>Dreissena</taxon>
    </lineage>
</organism>
<proteinExistence type="predicted"/>
<evidence type="ECO:0000313" key="1">
    <source>
        <dbReference type="EMBL" id="KAH3836515.1"/>
    </source>
</evidence>
<name>A0A9D4KBJ2_DREPO</name>
<evidence type="ECO:0000313" key="2">
    <source>
        <dbReference type="Proteomes" id="UP000828390"/>
    </source>
</evidence>
<dbReference type="EMBL" id="JAIWYP010000004">
    <property type="protein sequence ID" value="KAH3836515.1"/>
    <property type="molecule type" value="Genomic_DNA"/>
</dbReference>
<gene>
    <name evidence="1" type="ORF">DPMN_109886</name>
</gene>
<reference evidence="1" key="1">
    <citation type="journal article" date="2019" name="bioRxiv">
        <title>The Genome of the Zebra Mussel, Dreissena polymorpha: A Resource for Invasive Species Research.</title>
        <authorList>
            <person name="McCartney M.A."/>
            <person name="Auch B."/>
            <person name="Kono T."/>
            <person name="Mallez S."/>
            <person name="Zhang Y."/>
            <person name="Obille A."/>
            <person name="Becker A."/>
            <person name="Abrahante J.E."/>
            <person name="Garbe J."/>
            <person name="Badalamenti J.P."/>
            <person name="Herman A."/>
            <person name="Mangelson H."/>
            <person name="Liachko I."/>
            <person name="Sullivan S."/>
            <person name="Sone E.D."/>
            <person name="Koren S."/>
            <person name="Silverstein K.A.T."/>
            <person name="Beckman K.B."/>
            <person name="Gohl D.M."/>
        </authorList>
    </citation>
    <scope>NUCLEOTIDE SEQUENCE</scope>
    <source>
        <strain evidence="1">Duluth1</strain>
        <tissue evidence="1">Whole animal</tissue>
    </source>
</reference>
<reference evidence="1" key="2">
    <citation type="submission" date="2020-11" db="EMBL/GenBank/DDBJ databases">
        <authorList>
            <person name="McCartney M.A."/>
            <person name="Auch B."/>
            <person name="Kono T."/>
            <person name="Mallez S."/>
            <person name="Becker A."/>
            <person name="Gohl D.M."/>
            <person name="Silverstein K.A.T."/>
            <person name="Koren S."/>
            <person name="Bechman K.B."/>
            <person name="Herman A."/>
            <person name="Abrahante J.E."/>
            <person name="Garbe J."/>
        </authorList>
    </citation>
    <scope>NUCLEOTIDE SEQUENCE</scope>
    <source>
        <strain evidence="1">Duluth1</strain>
        <tissue evidence="1">Whole animal</tissue>
    </source>
</reference>
<accession>A0A9D4KBJ2</accession>
<comment type="caution">
    <text evidence="1">The sequence shown here is derived from an EMBL/GenBank/DDBJ whole genome shotgun (WGS) entry which is preliminary data.</text>
</comment>
<dbReference type="Proteomes" id="UP000828390">
    <property type="component" value="Unassembled WGS sequence"/>
</dbReference>
<dbReference type="AlphaFoldDB" id="A0A9D4KBJ2"/>
<protein>
    <submittedName>
        <fullName evidence="1">Uncharacterized protein</fullName>
    </submittedName>
</protein>
<sequence length="90" mass="9914">MRSSATYIYWPIYGTVKVPGTTNFRVQAKPTDKALVGLGDVINQLIAIVLHRGPLSYNGGLCGVVFQFNEDWAGLPPICGDTMDRHYISQ</sequence>
<keyword evidence="2" id="KW-1185">Reference proteome</keyword>